<feature type="compositionally biased region" description="Low complexity" evidence="2">
    <location>
        <begin position="484"/>
        <end position="496"/>
    </location>
</feature>
<feature type="region of interest" description="Disordered" evidence="2">
    <location>
        <begin position="175"/>
        <end position="197"/>
    </location>
</feature>
<feature type="region of interest" description="Disordered" evidence="2">
    <location>
        <begin position="880"/>
        <end position="963"/>
    </location>
</feature>
<feature type="region of interest" description="Disordered" evidence="2">
    <location>
        <begin position="1064"/>
        <end position="1085"/>
    </location>
</feature>
<feature type="compositionally biased region" description="Low complexity" evidence="2">
    <location>
        <begin position="940"/>
        <end position="956"/>
    </location>
</feature>
<dbReference type="EnsemblMetazoa" id="AQUA017776-RA">
    <property type="protein sequence ID" value="AQUA017776-PA"/>
    <property type="gene ID" value="AQUA017776"/>
</dbReference>
<feature type="region of interest" description="Disordered" evidence="2">
    <location>
        <begin position="690"/>
        <end position="721"/>
    </location>
</feature>
<feature type="region of interest" description="Disordered" evidence="2">
    <location>
        <begin position="588"/>
        <end position="612"/>
    </location>
</feature>
<feature type="region of interest" description="Disordered" evidence="2">
    <location>
        <begin position="484"/>
        <end position="512"/>
    </location>
</feature>
<reference evidence="3" key="1">
    <citation type="submission" date="2022-10" db="UniProtKB">
        <authorList>
            <consortium name="EnsemblMetazoa"/>
        </authorList>
    </citation>
    <scope>IDENTIFICATION</scope>
    <source>
        <strain evidence="3">SANGQUA</strain>
    </source>
</reference>
<dbReference type="Proteomes" id="UP000076407">
    <property type="component" value="Unassembled WGS sequence"/>
</dbReference>
<feature type="compositionally biased region" description="Basic and acidic residues" evidence="2">
    <location>
        <begin position="886"/>
        <end position="907"/>
    </location>
</feature>
<evidence type="ECO:0000256" key="2">
    <source>
        <dbReference type="SAM" id="MobiDB-lite"/>
    </source>
</evidence>
<feature type="compositionally biased region" description="Basic and acidic residues" evidence="2">
    <location>
        <begin position="498"/>
        <end position="511"/>
    </location>
</feature>
<feature type="compositionally biased region" description="Polar residues" evidence="2">
    <location>
        <begin position="784"/>
        <end position="794"/>
    </location>
</feature>
<feature type="compositionally biased region" description="Basic and acidic residues" evidence="2">
    <location>
        <begin position="916"/>
        <end position="932"/>
    </location>
</feature>
<protein>
    <submittedName>
        <fullName evidence="3">Uncharacterized protein</fullName>
    </submittedName>
</protein>
<keyword evidence="4" id="KW-1185">Reference proteome</keyword>
<feature type="compositionally biased region" description="Polar residues" evidence="2">
    <location>
        <begin position="646"/>
        <end position="672"/>
    </location>
</feature>
<feature type="region of interest" description="Disordered" evidence="2">
    <location>
        <begin position="637"/>
        <end position="673"/>
    </location>
</feature>
<feature type="compositionally biased region" description="Basic residues" evidence="2">
    <location>
        <begin position="178"/>
        <end position="187"/>
    </location>
</feature>
<feature type="region of interest" description="Disordered" evidence="2">
    <location>
        <begin position="744"/>
        <end position="794"/>
    </location>
</feature>
<evidence type="ECO:0000256" key="1">
    <source>
        <dbReference type="SAM" id="Coils"/>
    </source>
</evidence>
<sequence length="1576" mass="174256">MSGDDFIYSAIGDDNMSAFDLNVIASTLASTDKLVRQNKQQKEENDRLREKISSLRESALQLKTLYEAEVAKAARAEAQLATYVSQCKQLEERCLIADSDKINADLILMERLAEKDRQQEEKEHRYQSLITDLIRYFSLPCDPIESSKKRELKQHMATVDLLNLPDDVKAFIQQAPNHRSRRRKGRTRSAAMVDQESQTVPVEVRNGSTNTVEELCPERPELRDCGTDAMELERLVEEQPTEQPVSKTFCDKATMHSMSTITRATCTSVFIKRVDVGVNFPEVTHKSVDEILRECVPLPPLLLSPIAEILPLCESVGTQTEPTVEPTVEQTVEPARPSLVTCGTMTNLKNIRKRIDYRTPGDGGMTPFQQQYTSVAEQLFGKIKKEDYPAPPGFGAFDAEDTFGSMHPHLSTIWTLLGESIFMLLSSGRRFDGQCYNMLNEQLTTIRDMIEADGRRESEFMSTMFSNVRATVVAAAGYGKERGTPTVTPNVATAAAGERSREPTPERRIERATSPVEDGGGVVVVEKEVEVVPPSAPTKEISNSEPEVVLVERVTTVSCSSPPPLQTTRSVNDESRIEVAQSIVTNGTEAVSKSCSEGKENNSTSLPLATSSTLETPLLDDEVDRIALQLQQMEEGEADLPPPVKDSNQVCASSPVASANDTPSKQATTTQKDASKVTCVPELEVAAAPSACPELPDEQPLPTVPRPSTPPTVANSYYPPNTTETFVSPIKVKETNQLVKDQFKTPTQPPISKRKLRIRRSDETAQSGSVLPHASKRLRLCSPEPTSGRTSPTTEFLLEDDWDQKFSSIRAAMLGTLTDVHCKPLSPIADRFEEFVDLANENDEAAAVVIEEEEAANISTPKEAAGGDAEVSVPSKVATVTSDSSNIDRIEEVKDLTDSSNEQKDLEPSSEGSSSVERRIVEDSEYVEEKSVSKVQPQQEAVAESNSEAVESSPSDVTDDDSTVPAMATALEEGEVMEEQVDDLDSTGELLIDVDMESLPEEAATVVPLSCMTVQDSPMSPPAHETGLSVTTHYTYPIGSATDSPLSPHETGLSVATHCTYPIGSATDSPLSPPLPSDREPSTTVPPPRIPLFHVDLHQQLQQQAHDRKEPIYKFIALYDTHKWHEKSHKFTGRTNAQEKQLLQKLTDILAAYLNNPDWTEAVVNDTLTAVLDCTHDVRLIALTMLEMVASCGDIAVNVICSPPAPPLPLTHQKLILIVRHLGYGLATLEDVLTRELDRRMFQLKGDTLPVPALIALTFLYIGLEDSKPSEMPWKRQYNVRLYIFKCMYYFGFKCLPLVYYVLRAFPFALPKKGSPHYDNADAMIATIRTILMNVNYQESFVASPDAALFKKRELLWLLRNTYGYQLASPTYEELVVNLVEKIRANKLRNVAHSLILVAKRNGYDWARLHIIQKRIYPLLNDYLKQYELMRASGGATSSGSPSLAAIPGCSSSNASSTSSSSSNTSLPGSLDERIVTCIFTIASIMKTQPSSEDASRVMQIFTTIVQLAEGNSTIQEEAIAGLIKFSRFGFVDVFQRLSCWCPDYPISDRIKLMLTTMINRKPPSFWKQLMENRFV</sequence>
<name>A0A904A673_ANOQN</name>
<evidence type="ECO:0000313" key="4">
    <source>
        <dbReference type="Proteomes" id="UP000076407"/>
    </source>
</evidence>
<keyword evidence="1" id="KW-0175">Coiled coil</keyword>
<proteinExistence type="predicted"/>
<feature type="coiled-coil region" evidence="1">
    <location>
        <begin position="31"/>
        <end position="93"/>
    </location>
</feature>
<feature type="compositionally biased region" description="Low complexity" evidence="2">
    <location>
        <begin position="603"/>
        <end position="612"/>
    </location>
</feature>
<evidence type="ECO:0000313" key="3">
    <source>
        <dbReference type="EnsemblMetazoa" id="AQUA017776-PA"/>
    </source>
</evidence>
<organism evidence="3 4">
    <name type="scientific">Anopheles quadriannulatus</name>
    <name type="common">Mosquito</name>
    <dbReference type="NCBI Taxonomy" id="34691"/>
    <lineage>
        <taxon>Eukaryota</taxon>
        <taxon>Metazoa</taxon>
        <taxon>Ecdysozoa</taxon>
        <taxon>Arthropoda</taxon>
        <taxon>Hexapoda</taxon>
        <taxon>Insecta</taxon>
        <taxon>Pterygota</taxon>
        <taxon>Neoptera</taxon>
        <taxon>Endopterygota</taxon>
        <taxon>Diptera</taxon>
        <taxon>Nematocera</taxon>
        <taxon>Culicoidea</taxon>
        <taxon>Culicidae</taxon>
        <taxon>Anophelinae</taxon>
        <taxon>Anopheles</taxon>
    </lineage>
</organism>
<accession>A0A904A673</accession>